<dbReference type="OMA" id="GWYLWAS"/>
<keyword evidence="3 10" id="KW-0808">Transferase</keyword>
<dbReference type="InterPro" id="IPR042065">
    <property type="entry name" value="E3_ELL-like"/>
</dbReference>
<dbReference type="Pfam" id="PF18995">
    <property type="entry name" value="PRT6_C"/>
    <property type="match status" value="1"/>
</dbReference>
<organism evidence="13 14">
    <name type="scientific">Amborella trichopoda</name>
    <dbReference type="NCBI Taxonomy" id="13333"/>
    <lineage>
        <taxon>Eukaryota</taxon>
        <taxon>Viridiplantae</taxon>
        <taxon>Streptophyta</taxon>
        <taxon>Embryophyta</taxon>
        <taxon>Tracheophyta</taxon>
        <taxon>Spermatophyta</taxon>
        <taxon>Magnoliopsida</taxon>
        <taxon>Amborellales</taxon>
        <taxon>Amborellaceae</taxon>
        <taxon>Amborella</taxon>
    </lineage>
</organism>
<evidence type="ECO:0000256" key="1">
    <source>
        <dbReference type="ARBA" id="ARBA00000900"/>
    </source>
</evidence>
<comment type="pathway">
    <text evidence="2 10">Protein modification; protein ubiquitination.</text>
</comment>
<evidence type="ECO:0000256" key="7">
    <source>
        <dbReference type="ARBA" id="ARBA00022833"/>
    </source>
</evidence>
<dbReference type="CDD" id="cd16482">
    <property type="entry name" value="RING-H2_UBR1-like"/>
    <property type="match status" value="1"/>
</dbReference>
<sequence length="2039" mass="229367">MEVDLPMETDGLSPCDRIVLRLVQFGLPKSYAEKLQPGLVAYAKMSNAQLSKLVHTILPTNEVILEACLVTGLEEARRALNLQKVKDEFRESILWLQWLMFGNSPHTVLENLAKSSTGQHGVCGAVWGNQDIAYRCRTCEHDPTCAICVPCFQNGDHRGHDYSMIHTNGGCCDCGDETAWKRQGFCSKHKGPEQVRPLPEKIANSVDPILEELLVCWKNRLSDAETIAHKSPRDGNQNPILTIANVMSCVVIEMLSEFCQCSESLLSFIAKRMFSSSINLLDVLVRTDRFLIKKIVKKLHALLLKLLGDPNFKYEFAKVFIKNYPSIMSEAIRECREQREGILMDNGSEKYPLLSNFSVQIFTVPTLTPRLVREVDLLDVLLGSLEEFFASCIVEDGHLQVGRFSGLYDLCFRLVEDIRFVMSHTEVTKFVALERRDISETWIGLLATMQGMDPQKRVTGIHVEEENDSWSSSFLLEHVMANIHPLFVTGAFSLGDDKELKDHRLFDKCLLELDDGNLRHAKIGRLSEENSVRSMTGRSNLWHNSQEINQVSVSECCDSIPSSVTWLILICMRAIENWLAHDPARGLQGTSDNLLRRWKSKSKTKKNRGCITGMAGESTPQLDKELAISSVFSLLEWPEIIYDVSSQQISFHIPLHRFLSLLLNKALETYCDSSGMAHTTAASSQSPLPGGSHEFLRKILGRCHPCGFSAFMMENPLRLRVFCAQLQAGMWRRNGHVAISLYELYHSVRWCEQSLELDLFLLQCCAALAPPENFVRRIQERFRLSDYLSLNLNRSNEYEPVLVKEMLILIIQIVKERRFCGLSSAEILKRELIYRLAIGDATHSQLLKALPHDLSNDDRLQEIFDTIATYMNPSGMQQGKYSLRKECWKELDLYHPRWNSRDLQVAEERYARFCGVSAMAVQLPRWSKVFHPLRNISWIATSKAVLEIIRAVFYYAAFSESSSASRAPDAVLLTALHLLSLGIDICLMLKQGNTSNCNGNNDLSITPDQEYAGTPCNGEDPSFPLLSHACEEVEVGATHEPEVSNHQSLLSLSVLLIKKYTKENESGVLESNHCNIPSLMRSLLKKLAELDAGCMNELKHLAPEIVCHLSERSHNSSDLVASDSERRKAMVRERQAAILEKMRAAQSKFMASLNTMPDDGSELSRSKPEEFMFNDTRNSEEPNAVFCSLCRDSESRSPLSFLVLLQKSRLLSLLEKGPPSWDQIYHKDKDEAAYTRGPGEITHADLVELIRNAVNVVSHGRQTAEVDDFLDNVRVQLPSETQSAHPSESYGSNENVSSSSVMMEHDTPNSSQQSNSYMPSSSSNNDEENSPISHSMDGSVTSRDADDDVLREYAESLPGELSEQQLAAENGFLPHRSASSVPDCQSLSFDGFGPVDCDGIHISSCGHAVHQECRDRYLQSLRQRYISRIIFEGVHIVDPDQGEFLCPVCRRLANSVLPVVPDGYPSNKIQKHMLFSKNFSSKSAHSSVSVSHGLRLRQALSLLQGAEDRVGRSGSRGVISARIDEQMKPALESVFHALSKMYFSERSNTLSASGRVCSSLLLWDVLRYSLMSTEIAARHGKPNMPIRSSQASLEALYKEANSSMGFILGLLLQVCQATQIQSRSLVLMRYRGIRLFLGSICSGSSLDESYKDTQRGDLSSLLKNFDKGKLCPDIRFWKRAADPVLVHDPFSSLMWVLFCLPLAFPLSEESFISLVHLFYVVCMIQAVITCCKKRVFDISELNSGGRLVTSIYKKLGEALINEQHFGSNYFDGSCPPVTMIRRYTLPYLRRCALLLKLLKSSMSAPFHGTSHVWERSSSHMSIDEMKSIDRISLELEEVLELENMFQISPLEDVLEGEEVQTLAMKWCEHFFKSSGVRSYGHVMLSTPAIPFQLMCLPPIYQDLLQRYIKQQCGECKINSDHPSVPALCLLCGRLCNLNRRSCCRLCDCQSHATACGAGIGVFLLIRKTTILLQRSARQAPWPSPYLDAFGEEDIDMQRGKPLYLNEERYAALNHLVVSHGLDQSSEVLRHTTIETLFAF</sequence>
<dbReference type="SMART" id="SM00396">
    <property type="entry name" value="ZnF_UBR1"/>
    <property type="match status" value="1"/>
</dbReference>
<dbReference type="Pfam" id="PF02207">
    <property type="entry name" value="zf-UBR"/>
    <property type="match status" value="1"/>
</dbReference>
<keyword evidence="14" id="KW-1185">Reference proteome</keyword>
<evidence type="ECO:0000256" key="11">
    <source>
        <dbReference type="SAM" id="MobiDB-lite"/>
    </source>
</evidence>
<dbReference type="Proteomes" id="UP000017836">
    <property type="component" value="Unassembled WGS sequence"/>
</dbReference>
<accession>W1PL49</accession>
<gene>
    <name evidence="13" type="ORF">AMTR_s00012p00210330</name>
</gene>
<evidence type="ECO:0000259" key="12">
    <source>
        <dbReference type="PROSITE" id="PS51157"/>
    </source>
</evidence>
<feature type="compositionally biased region" description="Low complexity" evidence="11">
    <location>
        <begin position="1308"/>
        <end position="1324"/>
    </location>
</feature>
<dbReference type="CDD" id="cd19673">
    <property type="entry name" value="UBR-box_UBR3"/>
    <property type="match status" value="1"/>
</dbReference>
<feature type="compositionally biased region" description="Low complexity" evidence="11">
    <location>
        <begin position="1287"/>
        <end position="1301"/>
    </location>
</feature>
<dbReference type="FunFam" id="2.10.110.30:FF:000002">
    <property type="entry name" value="Putative e3 ubiquitin-protein ligase ubr3"/>
    <property type="match status" value="1"/>
</dbReference>
<dbReference type="GO" id="GO:0000151">
    <property type="term" value="C:ubiquitin ligase complex"/>
    <property type="evidence" value="ECO:0000318"/>
    <property type="project" value="GO_Central"/>
</dbReference>
<dbReference type="GO" id="GO:0061630">
    <property type="term" value="F:ubiquitin protein ligase activity"/>
    <property type="evidence" value="ECO:0000318"/>
    <property type="project" value="GO_Central"/>
</dbReference>
<proteinExistence type="inferred from homology"/>
<feature type="region of interest" description="Disordered" evidence="11">
    <location>
        <begin position="1279"/>
        <end position="1343"/>
    </location>
</feature>
<comment type="catalytic activity">
    <reaction evidence="1 10">
        <text>S-ubiquitinyl-[E2 ubiquitin-conjugating enzyme]-L-cysteine + [acceptor protein]-L-lysine = [E2 ubiquitin-conjugating enzyme]-L-cysteine + N(6)-ubiquitinyl-[acceptor protein]-L-lysine.</text>
        <dbReference type="EC" id="2.3.2.27"/>
    </reaction>
</comment>
<dbReference type="UniPathway" id="UPA00143"/>
<evidence type="ECO:0000256" key="9">
    <source>
        <dbReference type="PROSITE-ProRule" id="PRU00508"/>
    </source>
</evidence>
<dbReference type="STRING" id="13333.W1PL49"/>
<evidence type="ECO:0000313" key="14">
    <source>
        <dbReference type="Proteomes" id="UP000017836"/>
    </source>
</evidence>
<dbReference type="GO" id="GO:0016567">
    <property type="term" value="P:protein ubiquitination"/>
    <property type="evidence" value="ECO:0000318"/>
    <property type="project" value="GO_Central"/>
</dbReference>
<protein>
    <recommendedName>
        <fullName evidence="10">E3 ubiquitin-protein ligase</fullName>
        <ecNumber evidence="10">2.3.2.27</ecNumber>
    </recommendedName>
</protein>
<dbReference type="InterPro" id="IPR003126">
    <property type="entry name" value="Znf_UBR"/>
</dbReference>
<evidence type="ECO:0000256" key="4">
    <source>
        <dbReference type="ARBA" id="ARBA00022723"/>
    </source>
</evidence>
<dbReference type="InterPro" id="IPR044046">
    <property type="entry name" value="E3_ligase_UBR-like_C"/>
</dbReference>
<dbReference type="KEGG" id="atr:18436096"/>
<reference evidence="14" key="1">
    <citation type="journal article" date="2013" name="Science">
        <title>The Amborella genome and the evolution of flowering plants.</title>
        <authorList>
            <consortium name="Amborella Genome Project"/>
        </authorList>
    </citation>
    <scope>NUCLEOTIDE SEQUENCE [LARGE SCALE GENOMIC DNA]</scope>
</reference>
<dbReference type="GO" id="GO:0071596">
    <property type="term" value="P:ubiquitin-dependent protein catabolic process via the N-end rule pathway"/>
    <property type="evidence" value="ECO:0000318"/>
    <property type="project" value="GO_Central"/>
</dbReference>
<feature type="zinc finger region" description="UBR-type" evidence="9">
    <location>
        <begin position="121"/>
        <end position="191"/>
    </location>
</feature>
<keyword evidence="6 10" id="KW-0833">Ubl conjugation pathway</keyword>
<evidence type="ECO:0000256" key="6">
    <source>
        <dbReference type="ARBA" id="ARBA00022786"/>
    </source>
</evidence>
<keyword evidence="5 10" id="KW-0863">Zinc-finger</keyword>
<dbReference type="OrthoDB" id="26387at2759"/>
<comment type="function">
    <text evidence="10">Ubiquitin ligase protein which is a component of the N-end rule pathway. Recognizes and binds to proteins bearing specific N-terminal residues that are destabilizing according to the N-end rule, leading to their ubiquitination and subsequent degradation.</text>
</comment>
<comment type="similarity">
    <text evidence="8 10">Belongs to the E3 ubiquitin-protein ligase UBR1-like family.</text>
</comment>
<dbReference type="EMBL" id="KI393609">
    <property type="protein sequence ID" value="ERN07860.1"/>
    <property type="molecule type" value="Genomic_DNA"/>
</dbReference>
<dbReference type="eggNOG" id="KOG1139">
    <property type="taxonomic scope" value="Eukaryota"/>
</dbReference>
<dbReference type="Gene3D" id="1.10.10.2670">
    <property type="entry name" value="E3 ubiquitin-protein ligase"/>
    <property type="match status" value="1"/>
</dbReference>
<name>W1PL49_AMBTC</name>
<evidence type="ECO:0000256" key="2">
    <source>
        <dbReference type="ARBA" id="ARBA00004906"/>
    </source>
</evidence>
<dbReference type="PANTHER" id="PTHR21497">
    <property type="entry name" value="UBIQUITIN LIGASE E3 ALPHA-RELATED"/>
    <property type="match status" value="1"/>
</dbReference>
<dbReference type="InterPro" id="IPR055194">
    <property type="entry name" value="UBR1-like_WH"/>
</dbReference>
<dbReference type="InterPro" id="IPR036390">
    <property type="entry name" value="WH_DNA-bd_sf"/>
</dbReference>
<dbReference type="GO" id="GO:0042742">
    <property type="term" value="P:defense response to bacterium"/>
    <property type="evidence" value="ECO:0007669"/>
    <property type="project" value="EnsemblPlants"/>
</dbReference>
<feature type="domain" description="UBR-type" evidence="12">
    <location>
        <begin position="121"/>
        <end position="191"/>
    </location>
</feature>
<dbReference type="HOGENOM" id="CLU_001801_1_0_1"/>
<dbReference type="FunFam" id="1.10.10.2670:FF:000003">
    <property type="entry name" value="E3 ubiquitin-protein ligase PRT6"/>
    <property type="match status" value="1"/>
</dbReference>
<dbReference type="Gene3D" id="2.10.110.30">
    <property type="match status" value="1"/>
</dbReference>
<feature type="compositionally biased region" description="Polar residues" evidence="11">
    <location>
        <begin position="1331"/>
        <end position="1342"/>
    </location>
</feature>
<dbReference type="PANTHER" id="PTHR21497:SF53">
    <property type="entry name" value="E3 UBIQUITIN-PROTEIN LIGASE PRT6"/>
    <property type="match status" value="1"/>
</dbReference>
<evidence type="ECO:0000256" key="5">
    <source>
        <dbReference type="ARBA" id="ARBA00022771"/>
    </source>
</evidence>
<dbReference type="GO" id="GO:0050994">
    <property type="term" value="P:regulation of lipid catabolic process"/>
    <property type="evidence" value="ECO:0007669"/>
    <property type="project" value="EnsemblPlants"/>
</dbReference>
<dbReference type="GO" id="GO:0005737">
    <property type="term" value="C:cytoplasm"/>
    <property type="evidence" value="ECO:0000318"/>
    <property type="project" value="GO_Central"/>
</dbReference>
<dbReference type="InterPro" id="IPR039164">
    <property type="entry name" value="UBR1-like"/>
</dbReference>
<dbReference type="eggNOG" id="KOG1140">
    <property type="taxonomic scope" value="Eukaryota"/>
</dbReference>
<dbReference type="PROSITE" id="PS51157">
    <property type="entry name" value="ZF_UBR"/>
    <property type="match status" value="1"/>
</dbReference>
<dbReference type="GO" id="GO:0008270">
    <property type="term" value="F:zinc ion binding"/>
    <property type="evidence" value="ECO:0007669"/>
    <property type="project" value="UniProtKB-UniRule"/>
</dbReference>
<keyword evidence="7 10" id="KW-0862">Zinc</keyword>
<dbReference type="GO" id="GO:0050832">
    <property type="term" value="P:defense response to fungus"/>
    <property type="evidence" value="ECO:0007669"/>
    <property type="project" value="EnsemblPlants"/>
</dbReference>
<keyword evidence="4 10" id="KW-0479">Metal-binding</keyword>
<dbReference type="EC" id="2.3.2.27" evidence="10"/>
<evidence type="ECO:0000256" key="10">
    <source>
        <dbReference type="RuleBase" id="RU366018"/>
    </source>
</evidence>
<dbReference type="GO" id="GO:0009737">
    <property type="term" value="P:response to abscisic acid"/>
    <property type="evidence" value="ECO:0007669"/>
    <property type="project" value="EnsemblPlants"/>
</dbReference>
<evidence type="ECO:0000313" key="13">
    <source>
        <dbReference type="EMBL" id="ERN07860.1"/>
    </source>
</evidence>
<evidence type="ECO:0000256" key="8">
    <source>
        <dbReference type="ARBA" id="ARBA00046341"/>
    </source>
</evidence>
<dbReference type="Gramene" id="ERN07860">
    <property type="protein sequence ID" value="ERN07860"/>
    <property type="gene ID" value="AMTR_s00012p00210330"/>
</dbReference>
<evidence type="ECO:0000256" key="3">
    <source>
        <dbReference type="ARBA" id="ARBA00022679"/>
    </source>
</evidence>
<dbReference type="GO" id="GO:0010029">
    <property type="term" value="P:regulation of seed germination"/>
    <property type="evidence" value="ECO:0007669"/>
    <property type="project" value="EnsemblPlants"/>
</dbReference>
<dbReference type="Pfam" id="PF22960">
    <property type="entry name" value="WHD_UBR1"/>
    <property type="match status" value="1"/>
</dbReference>
<dbReference type="SUPFAM" id="SSF46785">
    <property type="entry name" value="Winged helix' DNA-binding domain"/>
    <property type="match status" value="1"/>
</dbReference>